<dbReference type="PRINTS" id="PR00038">
    <property type="entry name" value="HTHLUXR"/>
</dbReference>
<organism evidence="5 6">
    <name type="scientific">Sulfitobacter porphyrae</name>
    <dbReference type="NCBI Taxonomy" id="1246864"/>
    <lineage>
        <taxon>Bacteria</taxon>
        <taxon>Pseudomonadati</taxon>
        <taxon>Pseudomonadota</taxon>
        <taxon>Alphaproteobacteria</taxon>
        <taxon>Rhodobacterales</taxon>
        <taxon>Roseobacteraceae</taxon>
        <taxon>Sulfitobacter</taxon>
    </lineage>
</organism>
<keyword evidence="6" id="KW-1185">Reference proteome</keyword>
<keyword evidence="2" id="KW-0238">DNA-binding</keyword>
<accession>A0ABW2B5C7</accession>
<evidence type="ECO:0000256" key="2">
    <source>
        <dbReference type="ARBA" id="ARBA00023125"/>
    </source>
</evidence>
<dbReference type="Pfam" id="PF00196">
    <property type="entry name" value="GerE"/>
    <property type="match status" value="1"/>
</dbReference>
<dbReference type="CDD" id="cd06170">
    <property type="entry name" value="LuxR_C_like"/>
    <property type="match status" value="1"/>
</dbReference>
<dbReference type="Proteomes" id="UP001596353">
    <property type="component" value="Unassembled WGS sequence"/>
</dbReference>
<evidence type="ECO:0000256" key="1">
    <source>
        <dbReference type="ARBA" id="ARBA00023015"/>
    </source>
</evidence>
<reference evidence="6" key="1">
    <citation type="journal article" date="2019" name="Int. J. Syst. Evol. Microbiol.">
        <title>The Global Catalogue of Microorganisms (GCM) 10K type strain sequencing project: providing services to taxonomists for standard genome sequencing and annotation.</title>
        <authorList>
            <consortium name="The Broad Institute Genomics Platform"/>
            <consortium name="The Broad Institute Genome Sequencing Center for Infectious Disease"/>
            <person name="Wu L."/>
            <person name="Ma J."/>
        </authorList>
    </citation>
    <scope>NUCLEOTIDE SEQUENCE [LARGE SCALE GENOMIC DNA]</scope>
    <source>
        <strain evidence="6">CCUG 66188</strain>
    </source>
</reference>
<comment type="caution">
    <text evidence="5">The sequence shown here is derived from an EMBL/GenBank/DDBJ whole genome shotgun (WGS) entry which is preliminary data.</text>
</comment>
<sequence length="266" mass="30727">MTEMLREGDVLRLQRAFAHCKDESFFEHFRRLLRARLRFDTFLILRFSDSGTPQALDSWLADCSLKTSYPRHYLDGSYRLDPFFQMRKRASPGAMYRLSEIAPDRFFSGEYYLQYYCKTEICDEVGLLVDLKGGATGHLSMSRQAGQGRFKRKELQCLRHFSPVMLELLRQYCEFRQDQLGERVQPPVHSPLDTIIRDHVTALSGTVLTRREAQLAALILQGHSNLSAALDLGIARATVKVHRRNIYRKLDISSQAELFAALKDLF</sequence>
<evidence type="ECO:0000313" key="6">
    <source>
        <dbReference type="Proteomes" id="UP001596353"/>
    </source>
</evidence>
<dbReference type="EMBL" id="JBHSWG010000001">
    <property type="protein sequence ID" value="MFC6760836.1"/>
    <property type="molecule type" value="Genomic_DNA"/>
</dbReference>
<dbReference type="SUPFAM" id="SSF46894">
    <property type="entry name" value="C-terminal effector domain of the bipartite response regulators"/>
    <property type="match status" value="1"/>
</dbReference>
<dbReference type="SMART" id="SM00421">
    <property type="entry name" value="HTH_LUXR"/>
    <property type="match status" value="1"/>
</dbReference>
<evidence type="ECO:0000259" key="4">
    <source>
        <dbReference type="PROSITE" id="PS50043"/>
    </source>
</evidence>
<evidence type="ECO:0000256" key="3">
    <source>
        <dbReference type="ARBA" id="ARBA00023163"/>
    </source>
</evidence>
<evidence type="ECO:0000313" key="5">
    <source>
        <dbReference type="EMBL" id="MFC6760836.1"/>
    </source>
</evidence>
<name>A0ABW2B5C7_9RHOB</name>
<keyword evidence="3" id="KW-0804">Transcription</keyword>
<gene>
    <name evidence="5" type="ORF">ACFQFQ_17205</name>
</gene>
<protein>
    <submittedName>
        <fullName evidence="5">Helix-turn-helix transcriptional regulator</fullName>
    </submittedName>
</protein>
<dbReference type="PROSITE" id="PS50043">
    <property type="entry name" value="HTH_LUXR_2"/>
    <property type="match status" value="1"/>
</dbReference>
<dbReference type="InterPro" id="IPR016032">
    <property type="entry name" value="Sig_transdc_resp-reg_C-effctor"/>
</dbReference>
<dbReference type="PANTHER" id="PTHR44688:SF16">
    <property type="entry name" value="DNA-BINDING TRANSCRIPTIONAL ACTIVATOR DEVR_DOSR"/>
    <property type="match status" value="1"/>
</dbReference>
<dbReference type="InterPro" id="IPR000792">
    <property type="entry name" value="Tscrpt_reg_LuxR_C"/>
</dbReference>
<dbReference type="PANTHER" id="PTHR44688">
    <property type="entry name" value="DNA-BINDING TRANSCRIPTIONAL ACTIVATOR DEVR_DOSR"/>
    <property type="match status" value="1"/>
</dbReference>
<proteinExistence type="predicted"/>
<keyword evidence="1" id="KW-0805">Transcription regulation</keyword>
<dbReference type="InterPro" id="IPR036388">
    <property type="entry name" value="WH-like_DNA-bd_sf"/>
</dbReference>
<dbReference type="Gene3D" id="1.10.10.10">
    <property type="entry name" value="Winged helix-like DNA-binding domain superfamily/Winged helix DNA-binding domain"/>
    <property type="match status" value="1"/>
</dbReference>
<feature type="domain" description="HTH luxR-type" evidence="4">
    <location>
        <begin position="201"/>
        <end position="266"/>
    </location>
</feature>